<reference evidence="2 3" key="1">
    <citation type="journal article" date="2024" name="Commun. Biol.">
        <title>Comparative genomic analysis of thermophilic fungi reveals convergent evolutionary adaptations and gene losses.</title>
        <authorList>
            <person name="Steindorff A.S."/>
            <person name="Aguilar-Pontes M.V."/>
            <person name="Robinson A.J."/>
            <person name="Andreopoulos B."/>
            <person name="LaButti K."/>
            <person name="Kuo A."/>
            <person name="Mondo S."/>
            <person name="Riley R."/>
            <person name="Otillar R."/>
            <person name="Haridas S."/>
            <person name="Lipzen A."/>
            <person name="Grimwood J."/>
            <person name="Schmutz J."/>
            <person name="Clum A."/>
            <person name="Reid I.D."/>
            <person name="Moisan M.C."/>
            <person name="Butler G."/>
            <person name="Nguyen T.T.M."/>
            <person name="Dewar K."/>
            <person name="Conant G."/>
            <person name="Drula E."/>
            <person name="Henrissat B."/>
            <person name="Hansel C."/>
            <person name="Singer S."/>
            <person name="Hutchinson M.I."/>
            <person name="de Vries R.P."/>
            <person name="Natvig D.O."/>
            <person name="Powell A.J."/>
            <person name="Tsang A."/>
            <person name="Grigoriev I.V."/>
        </authorList>
    </citation>
    <scope>NUCLEOTIDE SEQUENCE [LARGE SCALE GENOMIC DNA]</scope>
    <source>
        <strain evidence="2 3">CBS 494.80</strain>
    </source>
</reference>
<accession>A0ABR4CJ33</accession>
<name>A0ABR4CJ33_9HELO</name>
<comment type="caution">
    <text evidence="2">The sequence shown here is derived from an EMBL/GenBank/DDBJ whole genome shotgun (WGS) entry which is preliminary data.</text>
</comment>
<dbReference type="Proteomes" id="UP001595075">
    <property type="component" value="Unassembled WGS sequence"/>
</dbReference>
<dbReference type="EMBL" id="JAZHXI010000008">
    <property type="protein sequence ID" value="KAL2069154.1"/>
    <property type="molecule type" value="Genomic_DNA"/>
</dbReference>
<feature type="region of interest" description="Disordered" evidence="1">
    <location>
        <begin position="198"/>
        <end position="224"/>
    </location>
</feature>
<proteinExistence type="predicted"/>
<protein>
    <recommendedName>
        <fullName evidence="4">F-box domain-containing protein</fullName>
    </recommendedName>
</protein>
<evidence type="ECO:0008006" key="4">
    <source>
        <dbReference type="Google" id="ProtNLM"/>
    </source>
</evidence>
<organism evidence="2 3">
    <name type="scientific">Oculimacula yallundae</name>
    <dbReference type="NCBI Taxonomy" id="86028"/>
    <lineage>
        <taxon>Eukaryota</taxon>
        <taxon>Fungi</taxon>
        <taxon>Dikarya</taxon>
        <taxon>Ascomycota</taxon>
        <taxon>Pezizomycotina</taxon>
        <taxon>Leotiomycetes</taxon>
        <taxon>Helotiales</taxon>
        <taxon>Ploettnerulaceae</taxon>
        <taxon>Oculimacula</taxon>
    </lineage>
</organism>
<gene>
    <name evidence="2" type="ORF">VTL71DRAFT_15492</name>
</gene>
<sequence length="432" mass="49037">MELTPIRIPGKYKRIKTKIATEARKALNRKPGRPLKHTQNVSSIPIAAADNSQPLNSPKKRTLKTIKSKRKMSLLEKLPVELLERVFQFCLNLDLPQASPVLAGKLASATIYNWTLMRVFGPSWDRGYARQDVADEKKYEVTVDSGEWGEEDGELQSRVLRCRWASLEVLLRAKEVWVRRFAEDRVFDPHYFLKERNLTTTSPDPDDPKSDVNSEPLPNLTNIPPPYPTPFEYLQTDYTDFLHFTSFSDGSWPFHTISWSSHADLSPALEIPHSLLSSPFTFPKLQFLFYLLKHGARISWLLSTSGEVALSGLRDAIREGCVQAVHLLVWSGLVERLDGEMLRWVVRNAGVGSGVGGEGERERLEVKERVRTVNQILRLGYTALGSKERGILESELLDLRDEAVMGGDEEGVEYVRRIVESETLRGKIDIRV</sequence>
<evidence type="ECO:0000313" key="2">
    <source>
        <dbReference type="EMBL" id="KAL2069154.1"/>
    </source>
</evidence>
<keyword evidence="3" id="KW-1185">Reference proteome</keyword>
<evidence type="ECO:0000256" key="1">
    <source>
        <dbReference type="SAM" id="MobiDB-lite"/>
    </source>
</evidence>
<evidence type="ECO:0000313" key="3">
    <source>
        <dbReference type="Proteomes" id="UP001595075"/>
    </source>
</evidence>